<keyword evidence="10" id="KW-1185">Reference proteome</keyword>
<dbReference type="GO" id="GO:0009099">
    <property type="term" value="P:L-valine biosynthetic process"/>
    <property type="evidence" value="ECO:0007669"/>
    <property type="project" value="TreeGrafter"/>
</dbReference>
<organism evidence="9 10">
    <name type="scientific">Phaeobacter italicus</name>
    <dbReference type="NCBI Taxonomy" id="481446"/>
    <lineage>
        <taxon>Bacteria</taxon>
        <taxon>Pseudomonadati</taxon>
        <taxon>Pseudomonadota</taxon>
        <taxon>Alphaproteobacteria</taxon>
        <taxon>Rhodobacterales</taxon>
        <taxon>Roseobacteraceae</taxon>
        <taxon>Phaeobacter</taxon>
    </lineage>
</organism>
<dbReference type="NCBIfam" id="NF005712">
    <property type="entry name" value="PRK07524.1"/>
    <property type="match status" value="1"/>
</dbReference>
<evidence type="ECO:0000259" key="6">
    <source>
        <dbReference type="Pfam" id="PF00205"/>
    </source>
</evidence>
<dbReference type="AlphaFoldDB" id="A0A0H5CWP6"/>
<dbReference type="GO" id="GO:0003984">
    <property type="term" value="F:acetolactate synthase activity"/>
    <property type="evidence" value="ECO:0007669"/>
    <property type="project" value="TreeGrafter"/>
</dbReference>
<dbReference type="GO" id="GO:0009097">
    <property type="term" value="P:isoleucine biosynthetic process"/>
    <property type="evidence" value="ECO:0007669"/>
    <property type="project" value="TreeGrafter"/>
</dbReference>
<evidence type="ECO:0000259" key="8">
    <source>
        <dbReference type="Pfam" id="PF02776"/>
    </source>
</evidence>
<dbReference type="Proteomes" id="UP000043764">
    <property type="component" value="Unassembled WGS sequence"/>
</dbReference>
<comment type="cofactor">
    <cofactor evidence="1">
        <name>thiamine diphosphate</name>
        <dbReference type="ChEBI" id="CHEBI:58937"/>
    </cofactor>
</comment>
<dbReference type="InterPro" id="IPR029061">
    <property type="entry name" value="THDP-binding"/>
</dbReference>
<evidence type="ECO:0000256" key="3">
    <source>
        <dbReference type="ARBA" id="ARBA00022679"/>
    </source>
</evidence>
<gene>
    <name evidence="9" type="primary">aruI</name>
    <name evidence="9" type="ORF">NIT7321_00272</name>
</gene>
<evidence type="ECO:0000256" key="4">
    <source>
        <dbReference type="ARBA" id="ARBA00023052"/>
    </source>
</evidence>
<evidence type="ECO:0000259" key="7">
    <source>
        <dbReference type="Pfam" id="PF02775"/>
    </source>
</evidence>
<keyword evidence="4 5" id="KW-0786">Thiamine pyrophosphate</keyword>
<comment type="similarity">
    <text evidence="2 5">Belongs to the TPP enzyme family.</text>
</comment>
<dbReference type="Pfam" id="PF00205">
    <property type="entry name" value="TPP_enzyme_M"/>
    <property type="match status" value="1"/>
</dbReference>
<evidence type="ECO:0000313" key="9">
    <source>
        <dbReference type="EMBL" id="CRL09442.1"/>
    </source>
</evidence>
<reference evidence="10" key="1">
    <citation type="submission" date="2015-05" db="EMBL/GenBank/DDBJ databases">
        <authorList>
            <person name="Rodrigo-Torres Lidia"/>
            <person name="Arahal R.David."/>
        </authorList>
    </citation>
    <scope>NUCLEOTIDE SEQUENCE [LARGE SCALE GENOMIC DNA]</scope>
    <source>
        <strain evidence="10">CECT 7321</strain>
    </source>
</reference>
<keyword evidence="9" id="KW-0456">Lyase</keyword>
<feature type="domain" description="Thiamine pyrophosphate enzyme TPP-binding" evidence="7">
    <location>
        <begin position="403"/>
        <end position="542"/>
    </location>
</feature>
<keyword evidence="3" id="KW-0808">Transferase</keyword>
<accession>A0A0H5CWP6</accession>
<evidence type="ECO:0000313" key="10">
    <source>
        <dbReference type="Proteomes" id="UP000043764"/>
    </source>
</evidence>
<dbReference type="Pfam" id="PF02775">
    <property type="entry name" value="TPP_enzyme_C"/>
    <property type="match status" value="1"/>
</dbReference>
<name>A0A0H5CWP6_9RHOB</name>
<evidence type="ECO:0000256" key="1">
    <source>
        <dbReference type="ARBA" id="ARBA00001964"/>
    </source>
</evidence>
<dbReference type="PROSITE" id="PS00187">
    <property type="entry name" value="TPP_ENZYMES"/>
    <property type="match status" value="1"/>
</dbReference>
<dbReference type="PANTHER" id="PTHR18968:SF13">
    <property type="entry name" value="ACETOLACTATE SYNTHASE CATALYTIC SUBUNIT, MITOCHONDRIAL"/>
    <property type="match status" value="1"/>
</dbReference>
<dbReference type="GO" id="GO:0047435">
    <property type="term" value="F:5-guanidino-2-oxopentanoate decarboxylase activity"/>
    <property type="evidence" value="ECO:0007669"/>
    <property type="project" value="UniProtKB-EC"/>
</dbReference>
<dbReference type="CDD" id="cd00568">
    <property type="entry name" value="TPP_enzymes"/>
    <property type="match status" value="1"/>
</dbReference>
<dbReference type="Gene3D" id="3.40.50.1220">
    <property type="entry name" value="TPP-binding domain"/>
    <property type="match status" value="1"/>
</dbReference>
<dbReference type="Pfam" id="PF02776">
    <property type="entry name" value="TPP_enzyme_N"/>
    <property type="match status" value="1"/>
</dbReference>
<dbReference type="InterPro" id="IPR011766">
    <property type="entry name" value="TPP_enzyme_TPP-bd"/>
</dbReference>
<evidence type="ECO:0000256" key="2">
    <source>
        <dbReference type="ARBA" id="ARBA00007812"/>
    </source>
</evidence>
<protein>
    <submittedName>
        <fullName evidence="9">Putative 2-ketoarginine decarboxylase AruI</fullName>
        <ecNumber evidence="9">4.1.1.75</ecNumber>
    </submittedName>
</protein>
<dbReference type="RefSeq" id="WP_050672370.1">
    <property type="nucleotide sequence ID" value="NZ_CVRL01000003.1"/>
</dbReference>
<dbReference type="GO" id="GO:0005948">
    <property type="term" value="C:acetolactate synthase complex"/>
    <property type="evidence" value="ECO:0007669"/>
    <property type="project" value="TreeGrafter"/>
</dbReference>
<feature type="domain" description="Thiamine pyrophosphate enzyme N-terminal TPP-binding" evidence="8">
    <location>
        <begin position="12"/>
        <end position="127"/>
    </location>
</feature>
<dbReference type="InterPro" id="IPR029035">
    <property type="entry name" value="DHS-like_NAD/FAD-binding_dom"/>
</dbReference>
<dbReference type="EC" id="4.1.1.75" evidence="9"/>
<dbReference type="CDD" id="cd07035">
    <property type="entry name" value="TPP_PYR_POX_like"/>
    <property type="match status" value="1"/>
</dbReference>
<dbReference type="InterPro" id="IPR045229">
    <property type="entry name" value="TPP_enz"/>
</dbReference>
<dbReference type="PANTHER" id="PTHR18968">
    <property type="entry name" value="THIAMINE PYROPHOSPHATE ENZYMES"/>
    <property type="match status" value="1"/>
</dbReference>
<dbReference type="FunFam" id="3.40.50.970:FF:000007">
    <property type="entry name" value="Acetolactate synthase"/>
    <property type="match status" value="1"/>
</dbReference>
<dbReference type="GO" id="GO:0030976">
    <property type="term" value="F:thiamine pyrophosphate binding"/>
    <property type="evidence" value="ECO:0007669"/>
    <property type="project" value="InterPro"/>
</dbReference>
<sequence>MSSEAKTSDAPTVGEALVAGLVKRGVRHVFGIPGVHTVELYRGLTNSGIRHITPRHEQGAGFMADGYARVSGQPGVAFVITGPGVTNTITPMAQARADSVPMLVISGVNDSQTIGRGFGHLHELPDQHGLMSQVALVSGHVSKADALSATLDQVFAPIDGSQLARPGPTHVQIPLDIAGHRDATMQGEGAQPADCQPQRSSVSDKVVADIRARLSRATRPLILVGGGAKTCGIALRQLAEQLSAPVVQTVNARGVLFDHPLSVPASPTLSAVRALIEEADVVLALGTELGPTDYDMYATGTMPKLAGLIRVDLCAEQLHRHPADLAVQADVSAVLAGLLADLSTASALEPGWGSDRAAAARSQAWEEIGAGYRAQVDVLNAIRDAVPDAIIVGDSAQPIYAGNLYYDHDRPGGWFNAATGYGALGYGIPAAIGAAVAAPQARVVCIVGDGGAQFSLPEIMTAVDEALPITFVVWNNYGYQEIARSMEDVGVPVLGCDPTPPDFAATAASYGIAHKATPAIPEEVALALRAVAHAGGPAMIEITTPKFVPSGQ</sequence>
<dbReference type="STRING" id="481446.NIT7645_03583"/>
<dbReference type="EMBL" id="CVRL01000003">
    <property type="protein sequence ID" value="CRL09442.1"/>
    <property type="molecule type" value="Genomic_DNA"/>
</dbReference>
<evidence type="ECO:0000256" key="5">
    <source>
        <dbReference type="RuleBase" id="RU362132"/>
    </source>
</evidence>
<dbReference type="InterPro" id="IPR012000">
    <property type="entry name" value="Thiamin_PyroP_enz_cen_dom"/>
</dbReference>
<dbReference type="InterPro" id="IPR000399">
    <property type="entry name" value="TPP-bd_CS"/>
</dbReference>
<dbReference type="Gene3D" id="3.40.50.970">
    <property type="match status" value="2"/>
</dbReference>
<dbReference type="InterPro" id="IPR012001">
    <property type="entry name" value="Thiamin_PyroP_enz_TPP-bd_dom"/>
</dbReference>
<proteinExistence type="inferred from homology"/>
<dbReference type="SUPFAM" id="SSF52518">
    <property type="entry name" value="Thiamin diphosphate-binding fold (THDP-binding)"/>
    <property type="match status" value="2"/>
</dbReference>
<dbReference type="GO" id="GO:0050660">
    <property type="term" value="F:flavin adenine dinucleotide binding"/>
    <property type="evidence" value="ECO:0007669"/>
    <property type="project" value="TreeGrafter"/>
</dbReference>
<dbReference type="GO" id="GO:0000287">
    <property type="term" value="F:magnesium ion binding"/>
    <property type="evidence" value="ECO:0007669"/>
    <property type="project" value="InterPro"/>
</dbReference>
<dbReference type="SUPFAM" id="SSF52467">
    <property type="entry name" value="DHS-like NAD/FAD-binding domain"/>
    <property type="match status" value="1"/>
</dbReference>
<feature type="domain" description="Thiamine pyrophosphate enzyme central" evidence="6">
    <location>
        <begin position="208"/>
        <end position="338"/>
    </location>
</feature>